<evidence type="ECO:0000313" key="2">
    <source>
        <dbReference type="Proteomes" id="UP000887561"/>
    </source>
</evidence>
<organism evidence="2 3">
    <name type="scientific">Meloidogyne javanica</name>
    <name type="common">Root-knot nematode worm</name>
    <dbReference type="NCBI Taxonomy" id="6303"/>
    <lineage>
        <taxon>Eukaryota</taxon>
        <taxon>Metazoa</taxon>
        <taxon>Ecdysozoa</taxon>
        <taxon>Nematoda</taxon>
        <taxon>Chromadorea</taxon>
        <taxon>Rhabditida</taxon>
        <taxon>Tylenchina</taxon>
        <taxon>Tylenchomorpha</taxon>
        <taxon>Tylenchoidea</taxon>
        <taxon>Meloidogynidae</taxon>
        <taxon>Meloidogyninae</taxon>
        <taxon>Meloidogyne</taxon>
        <taxon>Meloidogyne incognita group</taxon>
    </lineage>
</organism>
<reference evidence="3" key="1">
    <citation type="submission" date="2022-11" db="UniProtKB">
        <authorList>
            <consortium name="WormBaseParasite"/>
        </authorList>
    </citation>
    <scope>IDENTIFICATION</scope>
</reference>
<evidence type="ECO:0000313" key="3">
    <source>
        <dbReference type="WBParaSite" id="scaffold21227_cov194.g19662"/>
    </source>
</evidence>
<protein>
    <submittedName>
        <fullName evidence="3">Uncharacterized protein</fullName>
    </submittedName>
</protein>
<sequence>NEVTLEFTCSELLQQNDNASLIPADKKIAAVVLYAFNIQSSNGNTCNKSEIFVDRDLVLTDTLFHSYSTKTIRNANQQIQGEASSLNPQQNQGEASSSDPQGERKKKKTKLFGVIIG</sequence>
<feature type="compositionally biased region" description="Polar residues" evidence="1">
    <location>
        <begin position="77"/>
        <end position="100"/>
    </location>
</feature>
<keyword evidence="2" id="KW-1185">Reference proteome</keyword>
<dbReference type="Proteomes" id="UP000887561">
    <property type="component" value="Unplaced"/>
</dbReference>
<dbReference type="WBParaSite" id="scaffold21227_cov194.g19662">
    <property type="protein sequence ID" value="scaffold21227_cov194.g19662"/>
    <property type="gene ID" value="scaffold21227_cov194.g19662"/>
</dbReference>
<evidence type="ECO:0000256" key="1">
    <source>
        <dbReference type="SAM" id="MobiDB-lite"/>
    </source>
</evidence>
<dbReference type="AlphaFoldDB" id="A0A915LYG7"/>
<name>A0A915LYG7_MELJA</name>
<accession>A0A915LYG7</accession>
<feature type="region of interest" description="Disordered" evidence="1">
    <location>
        <begin position="77"/>
        <end position="117"/>
    </location>
</feature>
<proteinExistence type="predicted"/>